<evidence type="ECO:0000313" key="4">
    <source>
        <dbReference type="Ensembl" id="ENSSFOP00015011778.1"/>
    </source>
</evidence>
<dbReference type="PROSITE" id="PS50948">
    <property type="entry name" value="PAN"/>
    <property type="match status" value="3"/>
</dbReference>
<name>A0A8C9V0G4_SCLFO</name>
<dbReference type="PRINTS" id="PR00005">
    <property type="entry name" value="APPLEDOMAIN"/>
</dbReference>
<dbReference type="SMART" id="SM00223">
    <property type="entry name" value="APPLE"/>
    <property type="match status" value="4"/>
</dbReference>
<dbReference type="Gene3D" id="3.50.4.10">
    <property type="entry name" value="Hepatocyte Growth Factor"/>
    <property type="match status" value="4"/>
</dbReference>
<keyword evidence="1" id="KW-0677">Repeat</keyword>
<sequence>MVSSLCSSECEKELSKNVEFIGNDVLQIFSPDAVHCQLACTQHHLCQFFSFFQSDWIKDNRKFHCYLRKTQENKPTKINAENGVTSGYALRSCGKPGEPCWSVVYKDVVFNGSDYSTLFTDSYKNCQITCNKDLSCMFFTYHTEDYNIADQRYQCHMKHSRTLPVPPVINPVSDAVSGFSQRPCQDTQSAGKCCTPVFHVRVDFPGNDFEMLKAPSAKYCQLLCTAHPRCTFFTFNSYVKESFGLNVCLYQASSIFFTFLTGCIQERFENIDFNGYDLHSLRLDDVQQCEDTCTADPFCQFYTYAYKSIANPYYRQLCHLKRVMTIPMPIIVGPMLGTVSGFHERGCSSGGVDRG</sequence>
<dbReference type="AlphaFoldDB" id="A0A8C9V0G4"/>
<dbReference type="PANTHER" id="PTHR33946">
    <property type="match status" value="1"/>
</dbReference>
<proteinExistence type="predicted"/>
<evidence type="ECO:0000313" key="5">
    <source>
        <dbReference type="Proteomes" id="UP000694397"/>
    </source>
</evidence>
<dbReference type="OrthoDB" id="9448935at2759"/>
<organism evidence="4 5">
    <name type="scientific">Scleropages formosus</name>
    <name type="common">Asian bonytongue</name>
    <name type="synonym">Osteoglossum formosum</name>
    <dbReference type="NCBI Taxonomy" id="113540"/>
    <lineage>
        <taxon>Eukaryota</taxon>
        <taxon>Metazoa</taxon>
        <taxon>Chordata</taxon>
        <taxon>Craniata</taxon>
        <taxon>Vertebrata</taxon>
        <taxon>Euteleostomi</taxon>
        <taxon>Actinopterygii</taxon>
        <taxon>Neopterygii</taxon>
        <taxon>Teleostei</taxon>
        <taxon>Osteoglossocephala</taxon>
        <taxon>Osteoglossomorpha</taxon>
        <taxon>Osteoglossiformes</taxon>
        <taxon>Osteoglossidae</taxon>
        <taxon>Scleropages</taxon>
    </lineage>
</organism>
<evidence type="ECO:0000256" key="2">
    <source>
        <dbReference type="ARBA" id="ARBA00023157"/>
    </source>
</evidence>
<dbReference type="GeneTree" id="ENSGT00940000158569"/>
<dbReference type="InterPro" id="IPR003609">
    <property type="entry name" value="Pan_app"/>
</dbReference>
<dbReference type="GO" id="GO:0005576">
    <property type="term" value="C:extracellular region"/>
    <property type="evidence" value="ECO:0007669"/>
    <property type="project" value="InterPro"/>
</dbReference>
<feature type="domain" description="Apple" evidence="3">
    <location>
        <begin position="263"/>
        <end position="347"/>
    </location>
</feature>
<reference evidence="4" key="2">
    <citation type="submission" date="2025-08" db="UniProtKB">
        <authorList>
            <consortium name="Ensembl"/>
        </authorList>
    </citation>
    <scope>IDENTIFICATION</scope>
</reference>
<dbReference type="Pfam" id="PF00024">
    <property type="entry name" value="PAN_1"/>
    <property type="match status" value="4"/>
</dbReference>
<keyword evidence="2" id="KW-1015">Disulfide bond</keyword>
<evidence type="ECO:0000256" key="1">
    <source>
        <dbReference type="ARBA" id="ARBA00022737"/>
    </source>
</evidence>
<reference evidence="4" key="3">
    <citation type="submission" date="2025-09" db="UniProtKB">
        <authorList>
            <consortium name="Ensembl"/>
        </authorList>
    </citation>
    <scope>IDENTIFICATION</scope>
</reference>
<accession>A0A8C9V0G4</accession>
<dbReference type="GO" id="GO:0006508">
    <property type="term" value="P:proteolysis"/>
    <property type="evidence" value="ECO:0007669"/>
    <property type="project" value="InterPro"/>
</dbReference>
<dbReference type="CDD" id="cd01100">
    <property type="entry name" value="APPLE_Factor_XI_like"/>
    <property type="match status" value="1"/>
</dbReference>
<dbReference type="Proteomes" id="UP000694397">
    <property type="component" value="Chromosome 23"/>
</dbReference>
<feature type="domain" description="Apple" evidence="3">
    <location>
        <begin position="100"/>
        <end position="184"/>
    </location>
</feature>
<dbReference type="Ensembl" id="ENSSFOT00015011930.2">
    <property type="protein sequence ID" value="ENSSFOP00015011778.1"/>
    <property type="gene ID" value="ENSSFOG00015007582.2"/>
</dbReference>
<keyword evidence="5" id="KW-1185">Reference proteome</keyword>
<evidence type="ECO:0000259" key="3">
    <source>
        <dbReference type="PROSITE" id="PS50948"/>
    </source>
</evidence>
<dbReference type="SUPFAM" id="SSF57414">
    <property type="entry name" value="Hairpin loop containing domain-like"/>
    <property type="match status" value="1"/>
</dbReference>
<feature type="domain" description="Apple" evidence="3">
    <location>
        <begin position="6"/>
        <end position="93"/>
    </location>
</feature>
<reference evidence="4 5" key="1">
    <citation type="submission" date="2019-04" db="EMBL/GenBank/DDBJ databases">
        <authorList>
            <consortium name="Wellcome Sanger Institute Data Sharing"/>
        </authorList>
    </citation>
    <scope>NUCLEOTIDE SEQUENCE [LARGE SCALE GENOMIC DNA]</scope>
</reference>
<protein>
    <recommendedName>
        <fullName evidence="3">Apple domain-containing protein</fullName>
    </recommendedName>
</protein>
<dbReference type="PANTHER" id="PTHR33946:SF4">
    <property type="entry name" value="COAGULATION FACTOR XI"/>
    <property type="match status" value="1"/>
</dbReference>
<gene>
    <name evidence="4" type="primary">LOC108938912</name>
</gene>
<dbReference type="InterPro" id="IPR000177">
    <property type="entry name" value="Apple"/>
</dbReference>